<feature type="domain" description="DUF4183" evidence="1">
    <location>
        <begin position="2"/>
        <end position="71"/>
    </location>
</feature>
<proteinExistence type="predicted"/>
<gene>
    <name evidence="2" type="ORF">ABNX05_05675</name>
</gene>
<dbReference type="EMBL" id="JBEGDG010000002">
    <property type="protein sequence ID" value="MEQ6354100.1"/>
    <property type="molecule type" value="Genomic_DNA"/>
</dbReference>
<dbReference type="InterPro" id="IPR025237">
    <property type="entry name" value="DUF4183"/>
</dbReference>
<comment type="caution">
    <text evidence="2">The sequence shown here is derived from an EMBL/GenBank/DDBJ whole genome shotgun (WGS) entry which is preliminary data.</text>
</comment>
<reference evidence="2 3" key="1">
    <citation type="submission" date="2024-06" db="EMBL/GenBank/DDBJ databases">
        <title>Lysinibacillus zambalefons sp. nov., a Novel Firmicute Isolated from the Poon Bato Zambales Hyperalkaline Spring.</title>
        <authorList>
            <person name="Aja J.A."/>
            <person name="Lazaro J.E.H."/>
            <person name="Llorin L.D."/>
            <person name="Lim K.R."/>
            <person name="Teodosio J."/>
            <person name="Dalisay D.S."/>
        </authorList>
    </citation>
    <scope>NUCLEOTIDE SEQUENCE [LARGE SCALE GENOMIC DNA]</scope>
    <source>
        <strain evidence="2 3">M3</strain>
    </source>
</reference>
<keyword evidence="3" id="KW-1185">Reference proteome</keyword>
<dbReference type="RefSeq" id="WP_349658865.1">
    <property type="nucleotide sequence ID" value="NZ_JBEGDG010000002.1"/>
</dbReference>
<sequence length="78" mass="8555">MTNGATLSASQFWNDNGNQATEFIIFNPSGYVNLYINAVMQEGRIYTLTPTTLTLSPSNSTIYRGTPIIIESIGFSTQ</sequence>
<evidence type="ECO:0000259" key="1">
    <source>
        <dbReference type="Pfam" id="PF13799"/>
    </source>
</evidence>
<name>A0ABV1MNK4_9BACI</name>
<dbReference type="Proteomes" id="UP001478862">
    <property type="component" value="Unassembled WGS sequence"/>
</dbReference>
<evidence type="ECO:0000313" key="3">
    <source>
        <dbReference type="Proteomes" id="UP001478862"/>
    </source>
</evidence>
<accession>A0ABV1MNK4</accession>
<dbReference type="Pfam" id="PF13799">
    <property type="entry name" value="DUF4183"/>
    <property type="match status" value="1"/>
</dbReference>
<protein>
    <submittedName>
        <fullName evidence="2">DUF4183 domain-containing protein</fullName>
    </submittedName>
</protein>
<evidence type="ECO:0000313" key="2">
    <source>
        <dbReference type="EMBL" id="MEQ6354100.1"/>
    </source>
</evidence>
<organism evidence="2 3">
    <name type="scientific">Lysinibacillus zambalensis</name>
    <dbReference type="NCBI Taxonomy" id="3160866"/>
    <lineage>
        <taxon>Bacteria</taxon>
        <taxon>Bacillati</taxon>
        <taxon>Bacillota</taxon>
        <taxon>Bacilli</taxon>
        <taxon>Bacillales</taxon>
        <taxon>Bacillaceae</taxon>
        <taxon>Lysinibacillus</taxon>
    </lineage>
</organism>